<dbReference type="AlphaFoldDB" id="B0DRW5"/>
<dbReference type="GeneID" id="6082266"/>
<sequence>MVFRNFPVGTPCIRERVAEGEIGLVQIPSEENLADIFTKPLPRVVHQKLVRALKLDT</sequence>
<dbReference type="Proteomes" id="UP000001194">
    <property type="component" value="Unassembled WGS sequence"/>
</dbReference>
<dbReference type="RefSeq" id="XP_001886729.1">
    <property type="nucleotide sequence ID" value="XM_001886694.1"/>
</dbReference>
<dbReference type="EMBL" id="DS547129">
    <property type="protein sequence ID" value="EDR02685.1"/>
    <property type="molecule type" value="Genomic_DNA"/>
</dbReference>
<gene>
    <name evidence="1" type="ORF">LACBIDRAFT_308236</name>
</gene>
<evidence type="ECO:0000313" key="2">
    <source>
        <dbReference type="Proteomes" id="UP000001194"/>
    </source>
</evidence>
<dbReference type="OrthoDB" id="3344688at2759"/>
<protein>
    <submittedName>
        <fullName evidence="1">Predicted protein</fullName>
    </submittedName>
</protein>
<reference evidence="1 2" key="1">
    <citation type="journal article" date="2008" name="Nature">
        <title>The genome of Laccaria bicolor provides insights into mycorrhizal symbiosis.</title>
        <authorList>
            <person name="Martin F."/>
            <person name="Aerts A."/>
            <person name="Ahren D."/>
            <person name="Brun A."/>
            <person name="Danchin E.G.J."/>
            <person name="Duchaussoy F."/>
            <person name="Gibon J."/>
            <person name="Kohler A."/>
            <person name="Lindquist E."/>
            <person name="Pereda V."/>
            <person name="Salamov A."/>
            <person name="Shapiro H.J."/>
            <person name="Wuyts J."/>
            <person name="Blaudez D."/>
            <person name="Buee M."/>
            <person name="Brokstein P."/>
            <person name="Canbaeck B."/>
            <person name="Cohen D."/>
            <person name="Courty P.E."/>
            <person name="Coutinho P.M."/>
            <person name="Delaruelle C."/>
            <person name="Detter J.C."/>
            <person name="Deveau A."/>
            <person name="DiFazio S."/>
            <person name="Duplessis S."/>
            <person name="Fraissinet-Tachet L."/>
            <person name="Lucic E."/>
            <person name="Frey-Klett P."/>
            <person name="Fourrey C."/>
            <person name="Feussner I."/>
            <person name="Gay G."/>
            <person name="Grimwood J."/>
            <person name="Hoegger P.J."/>
            <person name="Jain P."/>
            <person name="Kilaru S."/>
            <person name="Labbe J."/>
            <person name="Lin Y.C."/>
            <person name="Legue V."/>
            <person name="Le Tacon F."/>
            <person name="Marmeisse R."/>
            <person name="Melayah D."/>
            <person name="Montanini B."/>
            <person name="Muratet M."/>
            <person name="Nehls U."/>
            <person name="Niculita-Hirzel H."/>
            <person name="Oudot-Le Secq M.P."/>
            <person name="Peter M."/>
            <person name="Quesneville H."/>
            <person name="Rajashekar B."/>
            <person name="Reich M."/>
            <person name="Rouhier N."/>
            <person name="Schmutz J."/>
            <person name="Yin T."/>
            <person name="Chalot M."/>
            <person name="Henrissat B."/>
            <person name="Kuees U."/>
            <person name="Lucas S."/>
            <person name="Van de Peer Y."/>
            <person name="Podila G.K."/>
            <person name="Polle A."/>
            <person name="Pukkila P.J."/>
            <person name="Richardson P.M."/>
            <person name="Rouze P."/>
            <person name="Sanders I.R."/>
            <person name="Stajich J.E."/>
            <person name="Tunlid A."/>
            <person name="Tuskan G."/>
            <person name="Grigoriev I.V."/>
        </authorList>
    </citation>
    <scope>NUCLEOTIDE SEQUENCE [LARGE SCALE GENOMIC DNA]</scope>
    <source>
        <strain evidence="2">S238N-H82 / ATCC MYA-4686</strain>
    </source>
</reference>
<evidence type="ECO:0000313" key="1">
    <source>
        <dbReference type="EMBL" id="EDR02685.1"/>
    </source>
</evidence>
<dbReference type="InParanoid" id="B0DRW5"/>
<dbReference type="HOGENOM" id="CLU_2996869_0_0_1"/>
<organism evidence="2">
    <name type="scientific">Laccaria bicolor (strain S238N-H82 / ATCC MYA-4686)</name>
    <name type="common">Bicoloured deceiver</name>
    <name type="synonym">Laccaria laccata var. bicolor</name>
    <dbReference type="NCBI Taxonomy" id="486041"/>
    <lineage>
        <taxon>Eukaryota</taxon>
        <taxon>Fungi</taxon>
        <taxon>Dikarya</taxon>
        <taxon>Basidiomycota</taxon>
        <taxon>Agaricomycotina</taxon>
        <taxon>Agaricomycetes</taxon>
        <taxon>Agaricomycetidae</taxon>
        <taxon>Agaricales</taxon>
        <taxon>Agaricineae</taxon>
        <taxon>Hydnangiaceae</taxon>
        <taxon>Laccaria</taxon>
    </lineage>
</organism>
<keyword evidence="2" id="KW-1185">Reference proteome</keyword>
<accession>B0DRW5</accession>
<name>B0DRW5_LACBS</name>
<dbReference type="KEGG" id="lbc:LACBIDRAFT_308236"/>
<proteinExistence type="predicted"/>